<feature type="region of interest" description="Disordered" evidence="9">
    <location>
        <begin position="1"/>
        <end position="35"/>
    </location>
</feature>
<dbReference type="Pfam" id="PF05193">
    <property type="entry name" value="Peptidase_M16_C"/>
    <property type="match status" value="2"/>
</dbReference>
<sequence length="1025" mass="112756">MPTAPACAPPRKSRAHPSRRNRHPRPVAGRHHPCRTTNGHTALVTGCAMFICRAYVVATATAYSRRLSICDKGTIFMTMRRALSASISSAAMAFTLVIAAPAAAQAEWGTEATDVVQDPSVTYGVLENGMRYAIRQNDTPEGTASFRMHFDVGSLGEAENERGLAHFIEHMAFNGSTNVPEGEMIPLLERLGLAFGPDTNAYTSFDETVYMLDVPNANEESLETALFLMRETASELTFTPEAVDREREILVSERRTRDTAGLRNFRDLFDFRIPGTRYTTRFPIGLDAVLREAPAERLRDFYNRFYRPENATFVAVGDFDVAEMEAAIKERFESWQGRGPAGEIPAPGSVDFDRDAEFDTFVDPTINEAVAIFQMRPYTDPVDTIEERTREQVQGLAEAMFDRRITRIANRENSPILGGGFGIGSDVDVADYSAISISTRDGAWDEGLMIAEQELRRALEYGFTQSELDFALTNTESALQRSAAQAGARNNAQLAMALVNAATENDFVTDPQWRYELFQQIRPQLTLEAVNEFFREAWSEGQPLVRVAAKELEGGEDAVAAVYNDSMQVAVAEPEDVVATEFAYANWGDPGQIVTDTTIEDLGIRTVTFDNNVRLNIKQTDFEPGRVRFTVNMDGGSLALDGMNSTAASLYLQIASAVGGLGQHSFDEITELLAGQQVSTGLGAGTDTFTSAGVTTPDDLLMQMKVSAAYLTDPGLRPEADARFNAVIDAVWGQLESQPAQVFSLRTGEQISDSPYTAFPTREQLGSVDREALRDKVLSYAGNGAIEIGIVGDIDPQTAIEAVAQTFGALPERQAEFSTFADKRELRFLDLSGDEVNDFTHTGQEDQALVGSIWRTRDDSDFREDMGLSLLSGLVRLKGLETLREELAATYSPLVSNSTSSDFDDFGTLSLAAIVDPAQADEVREIIHRLASELRDEPVSEDFLLRARQPVLESIRLARENNGFWMGVVSDAQSEADRLDRVREQAEVIMSFTPADLQALAQTYLVPERRADTRILVAADDSDGE</sequence>
<evidence type="ECO:0000256" key="1">
    <source>
        <dbReference type="ARBA" id="ARBA00001947"/>
    </source>
</evidence>
<feature type="compositionally biased region" description="Basic residues" evidence="9">
    <location>
        <begin position="11"/>
        <end position="34"/>
    </location>
</feature>
<evidence type="ECO:0000256" key="2">
    <source>
        <dbReference type="ARBA" id="ARBA00007261"/>
    </source>
</evidence>
<dbReference type="InterPro" id="IPR001431">
    <property type="entry name" value="Pept_M16_Zn_BS"/>
</dbReference>
<gene>
    <name evidence="13" type="ORF">D2V07_04805</name>
</gene>
<feature type="domain" description="Peptidase M16 N-terminal" evidence="11">
    <location>
        <begin position="135"/>
        <end position="255"/>
    </location>
</feature>
<evidence type="ECO:0000256" key="3">
    <source>
        <dbReference type="ARBA" id="ARBA00022670"/>
    </source>
</evidence>
<keyword evidence="10" id="KW-0472">Membrane</keyword>
<dbReference type="Gene3D" id="3.30.830.10">
    <property type="entry name" value="Metalloenzyme, LuxS/M16 peptidase-like"/>
    <property type="match status" value="4"/>
</dbReference>
<dbReference type="InterPro" id="IPR011765">
    <property type="entry name" value="Pept_M16_N"/>
</dbReference>
<dbReference type="SUPFAM" id="SSF63411">
    <property type="entry name" value="LuxS/MPP-like metallohydrolase"/>
    <property type="match status" value="4"/>
</dbReference>
<organism evidence="13 14">
    <name type="scientific">Aurantiacibacter zhengii</name>
    <dbReference type="NCBI Taxonomy" id="2307003"/>
    <lineage>
        <taxon>Bacteria</taxon>
        <taxon>Pseudomonadati</taxon>
        <taxon>Pseudomonadota</taxon>
        <taxon>Alphaproteobacteria</taxon>
        <taxon>Sphingomonadales</taxon>
        <taxon>Erythrobacteraceae</taxon>
        <taxon>Aurantiacibacter</taxon>
    </lineage>
</organism>
<keyword evidence="4" id="KW-0479">Metal-binding</keyword>
<feature type="domain" description="Peptidase M16 C-terminal" evidence="12">
    <location>
        <begin position="768"/>
        <end position="949"/>
    </location>
</feature>
<comment type="similarity">
    <text evidence="2 8">Belongs to the peptidase M16 family.</text>
</comment>
<keyword evidence="10" id="KW-1133">Transmembrane helix</keyword>
<protein>
    <submittedName>
        <fullName evidence="13">Insulinase family protein</fullName>
    </submittedName>
</protein>
<proteinExistence type="inferred from homology"/>
<feature type="transmembrane region" description="Helical" evidence="10">
    <location>
        <begin position="83"/>
        <end position="104"/>
    </location>
</feature>
<evidence type="ECO:0000256" key="9">
    <source>
        <dbReference type="SAM" id="MobiDB-lite"/>
    </source>
</evidence>
<dbReference type="Pfam" id="PF00675">
    <property type="entry name" value="Peptidase_M16"/>
    <property type="match status" value="1"/>
</dbReference>
<dbReference type="PANTHER" id="PTHR43690">
    <property type="entry name" value="NARDILYSIN"/>
    <property type="match status" value="1"/>
</dbReference>
<evidence type="ECO:0000313" key="13">
    <source>
        <dbReference type="EMBL" id="RIV87663.1"/>
    </source>
</evidence>
<keyword evidence="7" id="KW-0482">Metalloprotease</keyword>
<keyword evidence="10" id="KW-0812">Transmembrane</keyword>
<evidence type="ECO:0000256" key="6">
    <source>
        <dbReference type="ARBA" id="ARBA00022833"/>
    </source>
</evidence>
<evidence type="ECO:0000256" key="4">
    <source>
        <dbReference type="ARBA" id="ARBA00022723"/>
    </source>
</evidence>
<dbReference type="InterPro" id="IPR050626">
    <property type="entry name" value="Peptidase_M16"/>
</dbReference>
<reference evidence="13 14" key="1">
    <citation type="submission" date="2018-08" db="EMBL/GenBank/DDBJ databases">
        <title>Erythrobacter zhengii sp.nov., a bacterium isolated from deep-sea sediment.</title>
        <authorList>
            <person name="Fang C."/>
            <person name="Wu Y.-H."/>
            <person name="Sun C."/>
            <person name="Wang H."/>
            <person name="Cheng H."/>
            <person name="Meng F.-X."/>
            <person name="Wang C.-S."/>
            <person name="Xu X.-W."/>
        </authorList>
    </citation>
    <scope>NUCLEOTIDE SEQUENCE [LARGE SCALE GENOMIC DNA]</scope>
    <source>
        <strain evidence="13 14">V18</strain>
    </source>
</reference>
<keyword evidence="5" id="KW-0378">Hydrolase</keyword>
<name>A0A418NUD9_9SPHN</name>
<evidence type="ECO:0000256" key="8">
    <source>
        <dbReference type="RuleBase" id="RU004447"/>
    </source>
</evidence>
<comment type="caution">
    <text evidence="13">The sequence shown here is derived from an EMBL/GenBank/DDBJ whole genome shotgun (WGS) entry which is preliminary data.</text>
</comment>
<dbReference type="AlphaFoldDB" id="A0A418NUD9"/>
<keyword evidence="3" id="KW-0645">Protease</keyword>
<dbReference type="GO" id="GO:0004222">
    <property type="term" value="F:metalloendopeptidase activity"/>
    <property type="evidence" value="ECO:0007669"/>
    <property type="project" value="InterPro"/>
</dbReference>
<dbReference type="PROSITE" id="PS00143">
    <property type="entry name" value="INSULINASE"/>
    <property type="match status" value="1"/>
</dbReference>
<dbReference type="InterPro" id="IPR011249">
    <property type="entry name" value="Metalloenz_LuxS/M16"/>
</dbReference>
<evidence type="ECO:0000259" key="12">
    <source>
        <dbReference type="Pfam" id="PF05193"/>
    </source>
</evidence>
<dbReference type="InterPro" id="IPR007863">
    <property type="entry name" value="Peptidase_M16_C"/>
</dbReference>
<dbReference type="PANTHER" id="PTHR43690:SF17">
    <property type="entry name" value="PROTEIN YHJJ"/>
    <property type="match status" value="1"/>
</dbReference>
<evidence type="ECO:0000259" key="11">
    <source>
        <dbReference type="Pfam" id="PF00675"/>
    </source>
</evidence>
<evidence type="ECO:0000256" key="5">
    <source>
        <dbReference type="ARBA" id="ARBA00022801"/>
    </source>
</evidence>
<dbReference type="GO" id="GO:0006508">
    <property type="term" value="P:proteolysis"/>
    <property type="evidence" value="ECO:0007669"/>
    <property type="project" value="UniProtKB-KW"/>
</dbReference>
<dbReference type="Proteomes" id="UP000286576">
    <property type="component" value="Unassembled WGS sequence"/>
</dbReference>
<evidence type="ECO:0000256" key="10">
    <source>
        <dbReference type="SAM" id="Phobius"/>
    </source>
</evidence>
<keyword evidence="6" id="KW-0862">Zinc</keyword>
<accession>A0A418NUD9</accession>
<keyword evidence="14" id="KW-1185">Reference proteome</keyword>
<evidence type="ECO:0000313" key="14">
    <source>
        <dbReference type="Proteomes" id="UP000286576"/>
    </source>
</evidence>
<dbReference type="GO" id="GO:0046872">
    <property type="term" value="F:metal ion binding"/>
    <property type="evidence" value="ECO:0007669"/>
    <property type="project" value="UniProtKB-KW"/>
</dbReference>
<comment type="cofactor">
    <cofactor evidence="1">
        <name>Zn(2+)</name>
        <dbReference type="ChEBI" id="CHEBI:29105"/>
    </cofactor>
</comment>
<evidence type="ECO:0000256" key="7">
    <source>
        <dbReference type="ARBA" id="ARBA00023049"/>
    </source>
</evidence>
<feature type="transmembrane region" description="Helical" evidence="10">
    <location>
        <begin position="42"/>
        <end position="63"/>
    </location>
</feature>
<dbReference type="EMBL" id="QXFL01000002">
    <property type="protein sequence ID" value="RIV87663.1"/>
    <property type="molecule type" value="Genomic_DNA"/>
</dbReference>
<feature type="domain" description="Peptidase M16 C-terminal" evidence="12">
    <location>
        <begin position="295"/>
        <end position="472"/>
    </location>
</feature>